<dbReference type="SUPFAM" id="SSF53335">
    <property type="entry name" value="S-adenosyl-L-methionine-dependent methyltransferases"/>
    <property type="match status" value="1"/>
</dbReference>
<reference evidence="2 3" key="1">
    <citation type="submission" date="2018-10" db="EMBL/GenBank/DDBJ databases">
        <title>Comparative analysis of microorganisms from saline springs in Andes Mountain Range, Colombia.</title>
        <authorList>
            <person name="Rubin E."/>
        </authorList>
    </citation>
    <scope>NUCLEOTIDE SEQUENCE [LARGE SCALE GENOMIC DNA]</scope>
    <source>
        <strain evidence="2 3">USBA 36</strain>
    </source>
</reference>
<gene>
    <name evidence="2" type="ORF">BCL74_1874</name>
</gene>
<proteinExistence type="predicted"/>
<organism evidence="2 3">
    <name type="scientific">Oceanibaculum indicum</name>
    <dbReference type="NCBI Taxonomy" id="526216"/>
    <lineage>
        <taxon>Bacteria</taxon>
        <taxon>Pseudomonadati</taxon>
        <taxon>Pseudomonadota</taxon>
        <taxon>Alphaproteobacteria</taxon>
        <taxon>Rhodospirillales</taxon>
        <taxon>Oceanibaculaceae</taxon>
        <taxon>Oceanibaculum</taxon>
    </lineage>
</organism>
<dbReference type="Pfam" id="PF08241">
    <property type="entry name" value="Methyltransf_11"/>
    <property type="match status" value="1"/>
</dbReference>
<evidence type="ECO:0000259" key="1">
    <source>
        <dbReference type="Pfam" id="PF08241"/>
    </source>
</evidence>
<feature type="domain" description="Methyltransferase type 11" evidence="1">
    <location>
        <begin position="85"/>
        <end position="181"/>
    </location>
</feature>
<protein>
    <recommendedName>
        <fullName evidence="1">Methyltransferase type 11 domain-containing protein</fullName>
    </recommendedName>
</protein>
<accession>A0A420WG13</accession>
<evidence type="ECO:0000313" key="2">
    <source>
        <dbReference type="EMBL" id="RKQ69940.1"/>
    </source>
</evidence>
<dbReference type="Gene3D" id="3.40.50.150">
    <property type="entry name" value="Vaccinia Virus protein VP39"/>
    <property type="match status" value="1"/>
</dbReference>
<dbReference type="InterPro" id="IPR029063">
    <property type="entry name" value="SAM-dependent_MTases_sf"/>
</dbReference>
<dbReference type="OrthoDB" id="9765084at2"/>
<evidence type="ECO:0000313" key="3">
    <source>
        <dbReference type="Proteomes" id="UP000277424"/>
    </source>
</evidence>
<dbReference type="InterPro" id="IPR013216">
    <property type="entry name" value="Methyltransf_11"/>
</dbReference>
<sequence length="297" mass="33317">MSFKERFRAWWEGYEYVPHVPAVDTGDSAEADGNDAVEKVEQWSTDRFGLIQALWGDGLIFPGGKEHLLKLVSPFGLNPAFSAADFGAGLGGGGEIVAEEYGAWVNGYEFDPERAAYGEDRAERMGLSRKAPVSYLEPDTFTMRDSAYHCAYAVGAFYWIENKPHLLRMIEKGLHPGGQFTFTDYVLASDDAKENPAVQAWMENEDPVPKPWTAKHYEVELVNLNLDVRISEDMSEQHQKAILEGWAMLTAGLKPGGLAPETMQYLVEEAERWVRRVAALRSGGLRYQRLYVTKPTE</sequence>
<dbReference type="AlphaFoldDB" id="A0A420WG13"/>
<comment type="caution">
    <text evidence="2">The sequence shown here is derived from an EMBL/GenBank/DDBJ whole genome shotgun (WGS) entry which is preliminary data.</text>
</comment>
<dbReference type="RefSeq" id="WP_121219415.1">
    <property type="nucleotide sequence ID" value="NZ_RBIG01000002.1"/>
</dbReference>
<dbReference type="Proteomes" id="UP000277424">
    <property type="component" value="Unassembled WGS sequence"/>
</dbReference>
<dbReference type="EMBL" id="RBIG01000002">
    <property type="protein sequence ID" value="RKQ69940.1"/>
    <property type="molecule type" value="Genomic_DNA"/>
</dbReference>
<name>A0A420WG13_9PROT</name>